<evidence type="ECO:0000256" key="11">
    <source>
        <dbReference type="ARBA" id="ARBA00023136"/>
    </source>
</evidence>
<evidence type="ECO:0000256" key="4">
    <source>
        <dbReference type="ARBA" id="ARBA00013170"/>
    </source>
</evidence>
<dbReference type="PANTHER" id="PTHR14269:SF62">
    <property type="entry name" value="CDP-DIACYLGLYCEROL--GLYCEROL-3-PHOSPHATE 3-PHOSPHATIDYLTRANSFERASE 1, CHLOROPLASTIC"/>
    <property type="match status" value="1"/>
</dbReference>
<keyword evidence="9 16" id="KW-1133">Transmembrane helix</keyword>
<evidence type="ECO:0000256" key="16">
    <source>
        <dbReference type="SAM" id="Phobius"/>
    </source>
</evidence>
<keyword evidence="11 16" id="KW-0472">Membrane</keyword>
<dbReference type="PROSITE" id="PS00379">
    <property type="entry name" value="CDP_ALCOHOL_P_TRANSF"/>
    <property type="match status" value="1"/>
</dbReference>
<evidence type="ECO:0000256" key="7">
    <source>
        <dbReference type="ARBA" id="ARBA00022679"/>
    </source>
</evidence>
<dbReference type="EMBL" id="DVMM01000184">
    <property type="protein sequence ID" value="HIU30284.1"/>
    <property type="molecule type" value="Genomic_DNA"/>
</dbReference>
<dbReference type="PANTHER" id="PTHR14269">
    <property type="entry name" value="CDP-DIACYLGLYCEROL--GLYCEROL-3-PHOSPHATE 3-PHOSPHATIDYLTRANSFERASE-RELATED"/>
    <property type="match status" value="1"/>
</dbReference>
<evidence type="ECO:0000256" key="15">
    <source>
        <dbReference type="RuleBase" id="RU003750"/>
    </source>
</evidence>
<dbReference type="GO" id="GO:0016020">
    <property type="term" value="C:membrane"/>
    <property type="evidence" value="ECO:0007669"/>
    <property type="project" value="UniProtKB-SubCell"/>
</dbReference>
<proteinExistence type="inferred from homology"/>
<gene>
    <name evidence="17" type="ORF">IAD50_08325</name>
</gene>
<evidence type="ECO:0000256" key="6">
    <source>
        <dbReference type="ARBA" id="ARBA00022516"/>
    </source>
</evidence>
<feature type="transmembrane region" description="Helical" evidence="16">
    <location>
        <begin position="208"/>
        <end position="226"/>
    </location>
</feature>
<keyword evidence="12" id="KW-0594">Phospholipid biosynthesis</keyword>
<keyword evidence="8 16" id="KW-0812">Transmembrane</keyword>
<comment type="subcellular location">
    <subcellularLocation>
        <location evidence="1">Membrane</location>
        <topology evidence="1">Multi-pass membrane protein</topology>
    </subcellularLocation>
</comment>
<dbReference type="GO" id="GO:0008444">
    <property type="term" value="F:CDP-diacylglycerol-glycerol-3-phosphate 3-phosphatidyltransferase activity"/>
    <property type="evidence" value="ECO:0007669"/>
    <property type="project" value="UniProtKB-EC"/>
</dbReference>
<evidence type="ECO:0000256" key="5">
    <source>
        <dbReference type="ARBA" id="ARBA00014944"/>
    </source>
</evidence>
<comment type="pathway">
    <text evidence="2">Phospholipid metabolism; phosphatidylglycerol biosynthesis; phosphatidylglycerol from CDP-diacylglycerol: step 1/2.</text>
</comment>
<keyword evidence="13" id="KW-1208">Phospholipid metabolism</keyword>
<feature type="transmembrane region" description="Helical" evidence="16">
    <location>
        <begin position="232"/>
        <end position="253"/>
    </location>
</feature>
<accession>A0A9D1I955</accession>
<feature type="transmembrane region" description="Helical" evidence="16">
    <location>
        <begin position="89"/>
        <end position="109"/>
    </location>
</feature>
<sequence>MDSITETIIRNITEIRSRQEAAFVPVTGQSRLADVPLDKAQEDELRLRLEKEYGIRLRQPLPRTVGEIAEVIRSCCEEKKRKARRIITIPNLLSLFRLLLIPVYAMLYVHAETAKDYLLSGAILALSCITDLFDGLIARRFDQISNLGKALDPIADKATQGVMLLCVADRHPVLWWLFGFFALKEGFQLVMGCWYLRKGQMLPGALMSGKVSTVVLFLCMILLVIFPGMHSWAVVLLLILCAIFMAVSFISYIKAYFGRNKKVEKL</sequence>
<evidence type="ECO:0000256" key="3">
    <source>
        <dbReference type="ARBA" id="ARBA00010441"/>
    </source>
</evidence>
<keyword evidence="6" id="KW-0444">Lipid biosynthesis</keyword>
<evidence type="ECO:0000313" key="17">
    <source>
        <dbReference type="EMBL" id="HIU30284.1"/>
    </source>
</evidence>
<organism evidence="17 18">
    <name type="scientific">Candidatus Egerieisoma faecipullorum</name>
    <dbReference type="NCBI Taxonomy" id="2840963"/>
    <lineage>
        <taxon>Bacteria</taxon>
        <taxon>Bacillati</taxon>
        <taxon>Bacillota</taxon>
        <taxon>Clostridia</taxon>
        <taxon>Eubacteriales</taxon>
        <taxon>Clostridiaceae</taxon>
        <taxon>Clostridiaceae incertae sedis</taxon>
        <taxon>Candidatus Egerieisoma</taxon>
    </lineage>
</organism>
<name>A0A9D1I955_9CLOT</name>
<dbReference type="Gene3D" id="1.20.120.1760">
    <property type="match status" value="1"/>
</dbReference>
<dbReference type="InterPro" id="IPR050324">
    <property type="entry name" value="CDP-alcohol_PTase-I"/>
</dbReference>
<feature type="transmembrane region" description="Helical" evidence="16">
    <location>
        <begin position="173"/>
        <end position="196"/>
    </location>
</feature>
<dbReference type="Proteomes" id="UP000824089">
    <property type="component" value="Unassembled WGS sequence"/>
</dbReference>
<evidence type="ECO:0000256" key="13">
    <source>
        <dbReference type="ARBA" id="ARBA00023264"/>
    </source>
</evidence>
<dbReference type="AlphaFoldDB" id="A0A9D1I955"/>
<reference evidence="17" key="2">
    <citation type="journal article" date="2021" name="PeerJ">
        <title>Extensive microbial diversity within the chicken gut microbiome revealed by metagenomics and culture.</title>
        <authorList>
            <person name="Gilroy R."/>
            <person name="Ravi A."/>
            <person name="Getino M."/>
            <person name="Pursley I."/>
            <person name="Horton D.L."/>
            <person name="Alikhan N.F."/>
            <person name="Baker D."/>
            <person name="Gharbi K."/>
            <person name="Hall N."/>
            <person name="Watson M."/>
            <person name="Adriaenssens E.M."/>
            <person name="Foster-Nyarko E."/>
            <person name="Jarju S."/>
            <person name="Secka A."/>
            <person name="Antonio M."/>
            <person name="Oren A."/>
            <person name="Chaudhuri R.R."/>
            <person name="La Ragione R."/>
            <person name="Hildebrand F."/>
            <person name="Pallen M.J."/>
        </authorList>
    </citation>
    <scope>NUCLEOTIDE SEQUENCE</scope>
    <source>
        <strain evidence="17">CHK195-4489</strain>
    </source>
</reference>
<protein>
    <recommendedName>
        <fullName evidence="5">CDP-diacylglycerol--glycerol-3-phosphate 3-phosphatidyltransferase</fullName>
        <ecNumber evidence="4">2.7.8.5</ecNumber>
    </recommendedName>
</protein>
<evidence type="ECO:0000256" key="1">
    <source>
        <dbReference type="ARBA" id="ARBA00004141"/>
    </source>
</evidence>
<comment type="similarity">
    <text evidence="3 15">Belongs to the CDP-alcohol phosphatidyltransferase class-I family.</text>
</comment>
<dbReference type="GO" id="GO:0046474">
    <property type="term" value="P:glycerophospholipid biosynthetic process"/>
    <property type="evidence" value="ECO:0007669"/>
    <property type="project" value="TreeGrafter"/>
</dbReference>
<keyword evidence="7 15" id="KW-0808">Transferase</keyword>
<evidence type="ECO:0000256" key="10">
    <source>
        <dbReference type="ARBA" id="ARBA00023098"/>
    </source>
</evidence>
<evidence type="ECO:0000256" key="2">
    <source>
        <dbReference type="ARBA" id="ARBA00005042"/>
    </source>
</evidence>
<comment type="catalytic activity">
    <reaction evidence="14">
        <text>a CDP-1,2-diacyl-sn-glycerol + sn-glycerol 3-phosphate = a 1,2-diacyl-sn-glycero-3-phospho-(1'-sn-glycero-3'-phosphate) + CMP + H(+)</text>
        <dbReference type="Rhea" id="RHEA:12593"/>
        <dbReference type="ChEBI" id="CHEBI:15378"/>
        <dbReference type="ChEBI" id="CHEBI:57597"/>
        <dbReference type="ChEBI" id="CHEBI:58332"/>
        <dbReference type="ChEBI" id="CHEBI:60110"/>
        <dbReference type="ChEBI" id="CHEBI:60377"/>
        <dbReference type="EC" id="2.7.8.5"/>
    </reaction>
</comment>
<evidence type="ECO:0000256" key="9">
    <source>
        <dbReference type="ARBA" id="ARBA00022989"/>
    </source>
</evidence>
<comment type="caution">
    <text evidence="17">The sequence shown here is derived from an EMBL/GenBank/DDBJ whole genome shotgun (WGS) entry which is preliminary data.</text>
</comment>
<dbReference type="InterPro" id="IPR043130">
    <property type="entry name" value="CDP-OH_PTrfase_TM_dom"/>
</dbReference>
<evidence type="ECO:0000256" key="12">
    <source>
        <dbReference type="ARBA" id="ARBA00023209"/>
    </source>
</evidence>
<dbReference type="InterPro" id="IPR048254">
    <property type="entry name" value="CDP_ALCOHOL_P_TRANSF_CS"/>
</dbReference>
<evidence type="ECO:0000313" key="18">
    <source>
        <dbReference type="Proteomes" id="UP000824089"/>
    </source>
</evidence>
<keyword evidence="10" id="KW-0443">Lipid metabolism</keyword>
<evidence type="ECO:0000256" key="8">
    <source>
        <dbReference type="ARBA" id="ARBA00022692"/>
    </source>
</evidence>
<dbReference type="EC" id="2.7.8.5" evidence="4"/>
<reference evidence="17" key="1">
    <citation type="submission" date="2020-10" db="EMBL/GenBank/DDBJ databases">
        <authorList>
            <person name="Gilroy R."/>
        </authorList>
    </citation>
    <scope>NUCLEOTIDE SEQUENCE</scope>
    <source>
        <strain evidence="17">CHK195-4489</strain>
    </source>
</reference>
<evidence type="ECO:0000256" key="14">
    <source>
        <dbReference type="ARBA" id="ARBA00048586"/>
    </source>
</evidence>
<dbReference type="Pfam" id="PF01066">
    <property type="entry name" value="CDP-OH_P_transf"/>
    <property type="match status" value="1"/>
</dbReference>
<dbReference type="InterPro" id="IPR000462">
    <property type="entry name" value="CDP-OH_P_trans"/>
</dbReference>